<comment type="subcellular location">
    <subcellularLocation>
        <location evidence="1">Membrane</location>
        <topology evidence="1">Multi-pass membrane protein</topology>
    </subcellularLocation>
</comment>
<feature type="transmembrane region" description="Helical" evidence="5">
    <location>
        <begin position="39"/>
        <end position="58"/>
    </location>
</feature>
<evidence type="ECO:0000313" key="8">
    <source>
        <dbReference type="Proteomes" id="UP000076969"/>
    </source>
</evidence>
<name>A0A172WF17_9EURY</name>
<proteinExistence type="predicted"/>
<keyword evidence="2 5" id="KW-0812">Transmembrane</keyword>
<evidence type="ECO:0000256" key="2">
    <source>
        <dbReference type="ARBA" id="ARBA00022692"/>
    </source>
</evidence>
<evidence type="ECO:0000256" key="4">
    <source>
        <dbReference type="ARBA" id="ARBA00023136"/>
    </source>
</evidence>
<dbReference type="EMBL" id="CP015520">
    <property type="protein sequence ID" value="ANF22024.1"/>
    <property type="molecule type" value="Genomic_DNA"/>
</dbReference>
<dbReference type="RefSeq" id="WP_068664314.1">
    <property type="nucleotide sequence ID" value="NZ_CP015520.1"/>
</dbReference>
<dbReference type="PANTHER" id="PTHR33507">
    <property type="entry name" value="INNER MEMBRANE PROTEIN YBBJ"/>
    <property type="match status" value="1"/>
</dbReference>
<keyword evidence="8" id="KW-1185">Reference proteome</keyword>
<organism evidence="7 8">
    <name type="scientific">Thermococcus piezophilus</name>
    <dbReference type="NCBI Taxonomy" id="1712654"/>
    <lineage>
        <taxon>Archaea</taxon>
        <taxon>Methanobacteriati</taxon>
        <taxon>Methanobacteriota</taxon>
        <taxon>Thermococci</taxon>
        <taxon>Thermococcales</taxon>
        <taxon>Thermococcaceae</taxon>
        <taxon>Thermococcus</taxon>
    </lineage>
</organism>
<dbReference type="GO" id="GO:0016020">
    <property type="term" value="C:membrane"/>
    <property type="evidence" value="ECO:0007669"/>
    <property type="project" value="UniProtKB-SubCell"/>
</dbReference>
<evidence type="ECO:0000259" key="6">
    <source>
        <dbReference type="Pfam" id="PF01957"/>
    </source>
</evidence>
<dbReference type="InterPro" id="IPR052165">
    <property type="entry name" value="Membrane_assoc_protease"/>
</dbReference>
<keyword evidence="3 5" id="KW-1133">Transmembrane helix</keyword>
<sequence length="127" mass="13867">MKKEDFLKLLALMTDELIVAGLLLFILPSMRINVPIRGIMIVLGVLLAKDIAVAPFLLGTFDRKVEVGVEALIGRTAVVVEDLASEGLIKLDGELWRAECLKGTAKIDQEVRIVAVRGTKVLVECPE</sequence>
<dbReference type="PANTHER" id="PTHR33507:SF4">
    <property type="entry name" value="NODULATION COMPETITIVENESS PROTEIN NFED"/>
    <property type="match status" value="1"/>
</dbReference>
<dbReference type="SUPFAM" id="SSF141322">
    <property type="entry name" value="NfeD domain-like"/>
    <property type="match status" value="1"/>
</dbReference>
<dbReference type="Pfam" id="PF01957">
    <property type="entry name" value="NfeD"/>
    <property type="match status" value="1"/>
</dbReference>
<dbReference type="AlphaFoldDB" id="A0A172WF17"/>
<dbReference type="Gene3D" id="2.40.50.140">
    <property type="entry name" value="Nucleic acid-binding proteins"/>
    <property type="match status" value="1"/>
</dbReference>
<keyword evidence="4 5" id="KW-0472">Membrane</keyword>
<evidence type="ECO:0000256" key="5">
    <source>
        <dbReference type="SAM" id="Phobius"/>
    </source>
</evidence>
<gene>
    <name evidence="7" type="ORF">A7C91_01570</name>
</gene>
<feature type="transmembrane region" description="Helical" evidence="5">
    <location>
        <begin position="6"/>
        <end position="27"/>
    </location>
</feature>
<evidence type="ECO:0000256" key="3">
    <source>
        <dbReference type="ARBA" id="ARBA00022989"/>
    </source>
</evidence>
<protein>
    <recommendedName>
        <fullName evidence="6">NfeD-like C-terminal domain-containing protein</fullName>
    </recommendedName>
</protein>
<feature type="domain" description="NfeD-like C-terminal" evidence="6">
    <location>
        <begin position="69"/>
        <end position="124"/>
    </location>
</feature>
<accession>A0A172WF17</accession>
<dbReference type="Proteomes" id="UP000076969">
    <property type="component" value="Chromosome"/>
</dbReference>
<dbReference type="KEGG" id="tpie:A7C91_01570"/>
<dbReference type="OrthoDB" id="29132at2157"/>
<evidence type="ECO:0000313" key="7">
    <source>
        <dbReference type="EMBL" id="ANF22024.1"/>
    </source>
</evidence>
<dbReference type="GeneID" id="28494842"/>
<evidence type="ECO:0000256" key="1">
    <source>
        <dbReference type="ARBA" id="ARBA00004141"/>
    </source>
</evidence>
<dbReference type="InterPro" id="IPR012340">
    <property type="entry name" value="NA-bd_OB-fold"/>
</dbReference>
<reference evidence="8" key="1">
    <citation type="journal article" date="2016" name="Syst. Appl. Microbiol.">
        <title>Thermococcus piezophilus sp. nov., a novel hyperthermophilic and piezophilic archaeon with a broad pressure range for growth, isolated from a deepest hydrothermal vent at the Mid-Cayman Rise.</title>
        <authorList>
            <person name="Dalmasso C."/>
            <person name="Oger P."/>
            <person name="Selva G."/>
            <person name="Courtine D."/>
            <person name="L'Haridon S."/>
            <person name="Garlaschelli A."/>
            <person name="Roussel E."/>
            <person name="Miyazaki J."/>
            <person name="Reveillaud J."/>
            <person name="Jebbar M."/>
            <person name="Takai K."/>
            <person name="Maignien L."/>
            <person name="Alain K."/>
        </authorList>
    </citation>
    <scope>NUCLEOTIDE SEQUENCE [LARGE SCALE GENOMIC DNA]</scope>
    <source>
        <strain evidence="8">CDGS</strain>
    </source>
</reference>
<dbReference type="InterPro" id="IPR002810">
    <property type="entry name" value="NfeD-like_C"/>
</dbReference>